<protein>
    <submittedName>
        <fullName evidence="1">Uncharacterized protein</fullName>
    </submittedName>
</protein>
<dbReference type="Proteomes" id="UP000017836">
    <property type="component" value="Unassembled WGS sequence"/>
</dbReference>
<dbReference type="EMBL" id="KI393908">
    <property type="protein sequence ID" value="ERN06157.1"/>
    <property type="molecule type" value="Genomic_DNA"/>
</dbReference>
<sequence length="95" mass="10800">MARRNASLNRLRGDLGKSLHPLATVKNEIGEGHNLTRSINSSQKRLSDRYIELFTGLVEMLQELYYVGHKRDEVIWDLCTSGEFIVKISVPTPLC</sequence>
<evidence type="ECO:0000313" key="2">
    <source>
        <dbReference type="Proteomes" id="UP000017836"/>
    </source>
</evidence>
<name>W1P8H1_AMBTC</name>
<accession>W1P8H1</accession>
<keyword evidence="2" id="KW-1185">Reference proteome</keyword>
<dbReference type="AlphaFoldDB" id="W1P8H1"/>
<proteinExistence type="predicted"/>
<reference evidence="2" key="1">
    <citation type="journal article" date="2013" name="Science">
        <title>The Amborella genome and the evolution of flowering plants.</title>
        <authorList>
            <consortium name="Amborella Genome Project"/>
        </authorList>
    </citation>
    <scope>NUCLEOTIDE SEQUENCE [LARGE SCALE GENOMIC DNA]</scope>
</reference>
<gene>
    <name evidence="1" type="ORF">AMTR_s00016p00109010</name>
</gene>
<dbReference type="Gramene" id="ERN06157">
    <property type="protein sequence ID" value="ERN06157"/>
    <property type="gene ID" value="AMTR_s00016p00109010"/>
</dbReference>
<organism evidence="1 2">
    <name type="scientific">Amborella trichopoda</name>
    <dbReference type="NCBI Taxonomy" id="13333"/>
    <lineage>
        <taxon>Eukaryota</taxon>
        <taxon>Viridiplantae</taxon>
        <taxon>Streptophyta</taxon>
        <taxon>Embryophyta</taxon>
        <taxon>Tracheophyta</taxon>
        <taxon>Spermatophyta</taxon>
        <taxon>Magnoliopsida</taxon>
        <taxon>Amborellales</taxon>
        <taxon>Amborellaceae</taxon>
        <taxon>Amborella</taxon>
    </lineage>
</organism>
<dbReference type="HOGENOM" id="CLU_2375601_0_0_1"/>
<evidence type="ECO:0000313" key="1">
    <source>
        <dbReference type="EMBL" id="ERN06157.1"/>
    </source>
</evidence>